<accession>A0A517T3Y0</accession>
<name>A0A517T3Y0_9PLAN</name>
<reference evidence="2 3" key="1">
    <citation type="submission" date="2019-02" db="EMBL/GenBank/DDBJ databases">
        <title>Deep-cultivation of Planctomycetes and their phenomic and genomic characterization uncovers novel biology.</title>
        <authorList>
            <person name="Wiegand S."/>
            <person name="Jogler M."/>
            <person name="Boedeker C."/>
            <person name="Pinto D."/>
            <person name="Vollmers J."/>
            <person name="Rivas-Marin E."/>
            <person name="Kohn T."/>
            <person name="Peeters S.H."/>
            <person name="Heuer A."/>
            <person name="Rast P."/>
            <person name="Oberbeckmann S."/>
            <person name="Bunk B."/>
            <person name="Jeske O."/>
            <person name="Meyerdierks A."/>
            <person name="Storesund J.E."/>
            <person name="Kallscheuer N."/>
            <person name="Luecker S."/>
            <person name="Lage O.M."/>
            <person name="Pohl T."/>
            <person name="Merkel B.J."/>
            <person name="Hornburger P."/>
            <person name="Mueller R.-W."/>
            <person name="Bruemmer F."/>
            <person name="Labrenz M."/>
            <person name="Spormann A.M."/>
            <person name="Op den Camp H."/>
            <person name="Overmann J."/>
            <person name="Amann R."/>
            <person name="Jetten M.S.M."/>
            <person name="Mascher T."/>
            <person name="Medema M.H."/>
            <person name="Devos D.P."/>
            <person name="Kaster A.-K."/>
            <person name="Ovreas L."/>
            <person name="Rohde M."/>
            <person name="Galperin M.Y."/>
            <person name="Jogler C."/>
        </authorList>
    </citation>
    <scope>NUCLEOTIDE SEQUENCE [LARGE SCALE GENOMIC DNA]</scope>
    <source>
        <strain evidence="2 3">V22</strain>
    </source>
</reference>
<evidence type="ECO:0000313" key="3">
    <source>
        <dbReference type="Proteomes" id="UP000319976"/>
    </source>
</evidence>
<keyword evidence="1" id="KW-0812">Transmembrane</keyword>
<feature type="transmembrane region" description="Helical" evidence="1">
    <location>
        <begin position="9"/>
        <end position="26"/>
    </location>
</feature>
<evidence type="ECO:0000256" key="1">
    <source>
        <dbReference type="SAM" id="Phobius"/>
    </source>
</evidence>
<sequence length="195" mass="21946">MVSLNSQPVLTLIVLLAVLGLAITHLFKWPPFFYYGSWTVALGAYQHFRRKQLIQNNGPILIDPGFSPRSYLLFLAAVAAAVASIGLLAWMFFAGIYSSKIEGLSFASFFGAVAFCLGILAYEKRYFLEQGIYHTGKIVPWENVSEYKLSDFDQSQILFKINGQIEHISIAKEYRSAPDRDFLLYVLDSKISAKL</sequence>
<proteinExistence type="predicted"/>
<feature type="transmembrane region" description="Helical" evidence="1">
    <location>
        <begin position="103"/>
        <end position="122"/>
    </location>
</feature>
<dbReference type="AlphaFoldDB" id="A0A517T3Y0"/>
<dbReference type="RefSeq" id="WP_145259119.1">
    <property type="nucleotide sequence ID" value="NZ_CP036316.1"/>
</dbReference>
<gene>
    <name evidence="2" type="ORF">V22_02800</name>
</gene>
<dbReference type="KEGG" id="chya:V22_02800"/>
<keyword evidence="3" id="KW-1185">Reference proteome</keyword>
<organism evidence="2 3">
    <name type="scientific">Calycomorphotria hydatis</name>
    <dbReference type="NCBI Taxonomy" id="2528027"/>
    <lineage>
        <taxon>Bacteria</taxon>
        <taxon>Pseudomonadati</taxon>
        <taxon>Planctomycetota</taxon>
        <taxon>Planctomycetia</taxon>
        <taxon>Planctomycetales</taxon>
        <taxon>Planctomycetaceae</taxon>
        <taxon>Calycomorphotria</taxon>
    </lineage>
</organism>
<dbReference type="EMBL" id="CP036316">
    <property type="protein sequence ID" value="QDT63080.1"/>
    <property type="molecule type" value="Genomic_DNA"/>
</dbReference>
<evidence type="ECO:0008006" key="4">
    <source>
        <dbReference type="Google" id="ProtNLM"/>
    </source>
</evidence>
<protein>
    <recommendedName>
        <fullName evidence="4">DUF5673 domain-containing protein</fullName>
    </recommendedName>
</protein>
<feature type="transmembrane region" description="Helical" evidence="1">
    <location>
        <begin position="70"/>
        <end position="97"/>
    </location>
</feature>
<dbReference type="Proteomes" id="UP000319976">
    <property type="component" value="Chromosome"/>
</dbReference>
<keyword evidence="1" id="KW-1133">Transmembrane helix</keyword>
<keyword evidence="1" id="KW-0472">Membrane</keyword>
<evidence type="ECO:0000313" key="2">
    <source>
        <dbReference type="EMBL" id="QDT63080.1"/>
    </source>
</evidence>